<feature type="transmembrane region" description="Helical" evidence="1">
    <location>
        <begin position="29"/>
        <end position="50"/>
    </location>
</feature>
<reference evidence="2" key="1">
    <citation type="submission" date="2018-02" db="EMBL/GenBank/DDBJ databases">
        <title>Rhizophora mucronata_Transcriptome.</title>
        <authorList>
            <person name="Meera S.P."/>
            <person name="Sreeshan A."/>
            <person name="Augustine A."/>
        </authorList>
    </citation>
    <scope>NUCLEOTIDE SEQUENCE</scope>
    <source>
        <tissue evidence="2">Leaf</tissue>
    </source>
</reference>
<dbReference type="EMBL" id="GGEC01000068">
    <property type="protein sequence ID" value="MBW80551.1"/>
    <property type="molecule type" value="Transcribed_RNA"/>
</dbReference>
<proteinExistence type="predicted"/>
<evidence type="ECO:0000313" key="2">
    <source>
        <dbReference type="EMBL" id="MBW80551.1"/>
    </source>
</evidence>
<dbReference type="Gene3D" id="3.80.10.10">
    <property type="entry name" value="Ribonuclease Inhibitor"/>
    <property type="match status" value="1"/>
</dbReference>
<evidence type="ECO:0000256" key="1">
    <source>
        <dbReference type="SAM" id="Phobius"/>
    </source>
</evidence>
<accession>A0A2P2IH66</accession>
<dbReference type="AlphaFoldDB" id="A0A2P2IH66"/>
<keyword evidence="1" id="KW-0812">Transmembrane</keyword>
<name>A0A2P2IH66_RHIMU</name>
<organism evidence="2">
    <name type="scientific">Rhizophora mucronata</name>
    <name type="common">Asiatic mangrove</name>
    <dbReference type="NCBI Taxonomy" id="61149"/>
    <lineage>
        <taxon>Eukaryota</taxon>
        <taxon>Viridiplantae</taxon>
        <taxon>Streptophyta</taxon>
        <taxon>Embryophyta</taxon>
        <taxon>Tracheophyta</taxon>
        <taxon>Spermatophyta</taxon>
        <taxon>Magnoliopsida</taxon>
        <taxon>eudicotyledons</taxon>
        <taxon>Gunneridae</taxon>
        <taxon>Pentapetalae</taxon>
        <taxon>rosids</taxon>
        <taxon>fabids</taxon>
        <taxon>Malpighiales</taxon>
        <taxon>Rhizophoraceae</taxon>
        <taxon>Rhizophora</taxon>
    </lineage>
</organism>
<keyword evidence="1" id="KW-0472">Membrane</keyword>
<dbReference type="InterPro" id="IPR032675">
    <property type="entry name" value="LRR_dom_sf"/>
</dbReference>
<protein>
    <submittedName>
        <fullName evidence="2">Uncharacterized protein</fullName>
    </submittedName>
</protein>
<sequence>MDGGIRKLSGLSCLKTLNLDACQITDTGLAAFTIKFNLVDGLLLVLVLLFPHSPHPF</sequence>
<keyword evidence="1" id="KW-1133">Transmembrane helix</keyword>